<evidence type="ECO:0000313" key="3">
    <source>
        <dbReference type="EMBL" id="UZW74944.1"/>
    </source>
</evidence>
<sequence length="131" mass="14119">MTRHSLCLAITILTATTSFAANPLEAPNKADNVTDKNSVIWTESIDSSNTTVSTSNPALWQVEATEPQIDAKSAQESLFNRWQSNREPDSENSLFSTDTLHVSGGSSISGWILIALAALGLINILSKKSKK</sequence>
<gene>
    <name evidence="3" type="ORF">NNL22_18280</name>
</gene>
<evidence type="ECO:0000256" key="2">
    <source>
        <dbReference type="SAM" id="SignalP"/>
    </source>
</evidence>
<evidence type="ECO:0000256" key="1">
    <source>
        <dbReference type="SAM" id="Phobius"/>
    </source>
</evidence>
<keyword evidence="4" id="KW-1185">Reference proteome</keyword>
<dbReference type="EMBL" id="CP101527">
    <property type="protein sequence ID" value="UZW74944.1"/>
    <property type="molecule type" value="Genomic_DNA"/>
</dbReference>
<proteinExistence type="predicted"/>
<organism evidence="3 4">
    <name type="scientific">Alkalimarinus sediminis</name>
    <dbReference type="NCBI Taxonomy" id="1632866"/>
    <lineage>
        <taxon>Bacteria</taxon>
        <taxon>Pseudomonadati</taxon>
        <taxon>Pseudomonadota</taxon>
        <taxon>Gammaproteobacteria</taxon>
        <taxon>Alteromonadales</taxon>
        <taxon>Alteromonadaceae</taxon>
        <taxon>Alkalimarinus</taxon>
    </lineage>
</organism>
<dbReference type="RefSeq" id="WP_251810371.1">
    <property type="nucleotide sequence ID" value="NZ_CP101527.1"/>
</dbReference>
<feature type="transmembrane region" description="Helical" evidence="1">
    <location>
        <begin position="108"/>
        <end position="126"/>
    </location>
</feature>
<dbReference type="Proteomes" id="UP001164472">
    <property type="component" value="Chromosome"/>
</dbReference>
<reference evidence="3" key="1">
    <citation type="submission" date="2022-07" db="EMBL/GenBank/DDBJ databases">
        <title>Alkalimarinus sp. nov., isolated from gut of a Alitta virens.</title>
        <authorList>
            <person name="Yang A.I."/>
            <person name="Shin N.-R."/>
        </authorList>
    </citation>
    <scope>NUCLEOTIDE SEQUENCE</scope>
    <source>
        <strain evidence="3">FA028</strain>
    </source>
</reference>
<protein>
    <submittedName>
        <fullName evidence="3">Uncharacterized protein</fullName>
    </submittedName>
</protein>
<keyword evidence="1" id="KW-1133">Transmembrane helix</keyword>
<dbReference type="AlphaFoldDB" id="A0A9E8KPP6"/>
<evidence type="ECO:0000313" key="4">
    <source>
        <dbReference type="Proteomes" id="UP001164472"/>
    </source>
</evidence>
<keyword evidence="1" id="KW-0812">Transmembrane</keyword>
<feature type="signal peptide" evidence="2">
    <location>
        <begin position="1"/>
        <end position="20"/>
    </location>
</feature>
<keyword evidence="1" id="KW-0472">Membrane</keyword>
<accession>A0A9E8KPP6</accession>
<feature type="chain" id="PRO_5039030936" evidence="2">
    <location>
        <begin position="21"/>
        <end position="131"/>
    </location>
</feature>
<dbReference type="KEGG" id="asem:NNL22_18280"/>
<keyword evidence="2" id="KW-0732">Signal</keyword>
<name>A0A9E8KPP6_9ALTE</name>